<evidence type="ECO:0000313" key="13">
    <source>
        <dbReference type="Proteomes" id="UP000034181"/>
    </source>
</evidence>
<dbReference type="NCBIfam" id="TIGR01039">
    <property type="entry name" value="atpD"/>
    <property type="match status" value="1"/>
</dbReference>
<keyword evidence="3" id="KW-0813">Transport</keyword>
<gene>
    <name evidence="12" type="ORF">US96_C0019G0008</name>
</gene>
<keyword evidence="7" id="KW-0406">Ion transport</keyword>
<dbReference type="InterPro" id="IPR027417">
    <property type="entry name" value="P-loop_NTPase"/>
</dbReference>
<dbReference type="Pfam" id="PF02874">
    <property type="entry name" value="ATP-synt_ab_N"/>
    <property type="match status" value="1"/>
</dbReference>
<dbReference type="Pfam" id="PF22919">
    <property type="entry name" value="ATP-synt_VA_C"/>
    <property type="match status" value="1"/>
</dbReference>
<dbReference type="SMART" id="SM00382">
    <property type="entry name" value="AAA"/>
    <property type="match status" value="1"/>
</dbReference>
<dbReference type="PANTHER" id="PTHR15184:SF71">
    <property type="entry name" value="ATP SYNTHASE SUBUNIT BETA, MITOCHONDRIAL"/>
    <property type="match status" value="1"/>
</dbReference>
<name>A0A0G0MMS5_9BACT</name>
<dbReference type="Gene3D" id="2.40.10.170">
    <property type="match status" value="1"/>
</dbReference>
<dbReference type="SUPFAM" id="SSF47917">
    <property type="entry name" value="C-terminal domain of alpha and beta subunits of F1 ATP synthase"/>
    <property type="match status" value="1"/>
</dbReference>
<dbReference type="InterPro" id="IPR004100">
    <property type="entry name" value="ATPase_F1/V1/A1_a/bsu_N"/>
</dbReference>
<keyword evidence="8" id="KW-0472">Membrane</keyword>
<dbReference type="Gene3D" id="3.40.50.300">
    <property type="entry name" value="P-loop containing nucleotide triphosphate hydrolases"/>
    <property type="match status" value="1"/>
</dbReference>
<dbReference type="Proteomes" id="UP000034181">
    <property type="component" value="Unassembled WGS sequence"/>
</dbReference>
<evidence type="ECO:0000256" key="1">
    <source>
        <dbReference type="ARBA" id="ARBA00004370"/>
    </source>
</evidence>
<protein>
    <submittedName>
        <fullName evidence="12">ATP synthase subunit beta</fullName>
    </submittedName>
</protein>
<dbReference type="SUPFAM" id="SSF50615">
    <property type="entry name" value="N-terminal domain of alpha and beta subunits of F1 ATP synthase"/>
    <property type="match status" value="1"/>
</dbReference>
<reference evidence="12 13" key="1">
    <citation type="journal article" date="2015" name="Nature">
        <title>rRNA introns, odd ribosomes, and small enigmatic genomes across a large radiation of phyla.</title>
        <authorList>
            <person name="Brown C.T."/>
            <person name="Hug L.A."/>
            <person name="Thomas B.C."/>
            <person name="Sharon I."/>
            <person name="Castelle C.J."/>
            <person name="Singh A."/>
            <person name="Wilkins M.J."/>
            <person name="Williams K.H."/>
            <person name="Banfield J.F."/>
        </authorList>
    </citation>
    <scope>NUCLEOTIDE SEQUENCE [LARGE SCALE GENOMIC DNA]</scope>
</reference>
<keyword evidence="6" id="KW-1278">Translocase</keyword>
<dbReference type="GO" id="GO:0045259">
    <property type="term" value="C:proton-transporting ATP synthase complex"/>
    <property type="evidence" value="ECO:0007669"/>
    <property type="project" value="UniProtKB-KW"/>
</dbReference>
<dbReference type="Gene3D" id="1.10.1140.10">
    <property type="entry name" value="Bovine Mitochondrial F1-atpase, Atp Synthase Beta Chain, Chain D, domain 3"/>
    <property type="match status" value="1"/>
</dbReference>
<dbReference type="InterPro" id="IPR005722">
    <property type="entry name" value="ATP_synth_F1_bsu"/>
</dbReference>
<dbReference type="InterPro" id="IPR050053">
    <property type="entry name" value="ATPase_alpha/beta_chains"/>
</dbReference>
<organism evidence="12 13">
    <name type="scientific">Candidatus Woesebacteria bacterium GW2011_GWB1_38_5b</name>
    <dbReference type="NCBI Taxonomy" id="1618569"/>
    <lineage>
        <taxon>Bacteria</taxon>
        <taxon>Candidatus Woeseibacteriota</taxon>
    </lineage>
</organism>
<comment type="similarity">
    <text evidence="2">Belongs to the ATPase alpha/beta chains family.</text>
</comment>
<dbReference type="InterPro" id="IPR036121">
    <property type="entry name" value="ATPase_F1/V1/A1_a/bsu_N_sf"/>
</dbReference>
<evidence type="ECO:0000256" key="8">
    <source>
        <dbReference type="ARBA" id="ARBA00023136"/>
    </source>
</evidence>
<accession>A0A0G0MMS5</accession>
<keyword evidence="9" id="KW-0139">CF(1)</keyword>
<dbReference type="Pfam" id="PF00006">
    <property type="entry name" value="ATP-synt_ab"/>
    <property type="match status" value="1"/>
</dbReference>
<evidence type="ECO:0000313" key="12">
    <source>
        <dbReference type="EMBL" id="KKQ74994.1"/>
    </source>
</evidence>
<comment type="caution">
    <text evidence="12">The sequence shown here is derived from an EMBL/GenBank/DDBJ whole genome shotgun (WGS) entry which is preliminary data.</text>
</comment>
<evidence type="ECO:0000256" key="4">
    <source>
        <dbReference type="ARBA" id="ARBA00022741"/>
    </source>
</evidence>
<dbReference type="InterPro" id="IPR024034">
    <property type="entry name" value="ATPase_F1/V1_b/a_C"/>
</dbReference>
<comment type="subcellular location">
    <subcellularLocation>
        <location evidence="1">Membrane</location>
    </subcellularLocation>
</comment>
<evidence type="ECO:0000256" key="3">
    <source>
        <dbReference type="ARBA" id="ARBA00022448"/>
    </source>
</evidence>
<evidence type="ECO:0000256" key="6">
    <source>
        <dbReference type="ARBA" id="ARBA00022967"/>
    </source>
</evidence>
<dbReference type="InterPro" id="IPR003593">
    <property type="entry name" value="AAA+_ATPase"/>
</dbReference>
<keyword evidence="10" id="KW-0066">ATP synthesis</keyword>
<evidence type="ECO:0000256" key="2">
    <source>
        <dbReference type="ARBA" id="ARBA00008936"/>
    </source>
</evidence>
<dbReference type="InterPro" id="IPR000194">
    <property type="entry name" value="ATPase_F1/V1/A1_a/bsu_nucl-bd"/>
</dbReference>
<dbReference type="GO" id="GO:0005524">
    <property type="term" value="F:ATP binding"/>
    <property type="evidence" value="ECO:0007669"/>
    <property type="project" value="UniProtKB-KW"/>
</dbReference>
<dbReference type="SUPFAM" id="SSF52540">
    <property type="entry name" value="P-loop containing nucleoside triphosphate hydrolases"/>
    <property type="match status" value="1"/>
</dbReference>
<dbReference type="GO" id="GO:0046933">
    <property type="term" value="F:proton-transporting ATP synthase activity, rotational mechanism"/>
    <property type="evidence" value="ECO:0007669"/>
    <property type="project" value="InterPro"/>
</dbReference>
<evidence type="ECO:0000256" key="10">
    <source>
        <dbReference type="ARBA" id="ARBA00023310"/>
    </source>
</evidence>
<evidence type="ECO:0000256" key="7">
    <source>
        <dbReference type="ARBA" id="ARBA00023065"/>
    </source>
</evidence>
<dbReference type="PATRIC" id="fig|1618569.3.peg.526"/>
<dbReference type="EMBL" id="LBUZ01000019">
    <property type="protein sequence ID" value="KKQ74994.1"/>
    <property type="molecule type" value="Genomic_DNA"/>
</dbReference>
<feature type="domain" description="AAA+ ATPase" evidence="11">
    <location>
        <begin position="143"/>
        <end position="383"/>
    </location>
</feature>
<dbReference type="InterPro" id="IPR055190">
    <property type="entry name" value="ATP-synt_VA_C"/>
</dbReference>
<keyword evidence="4" id="KW-0547">Nucleotide-binding</keyword>
<evidence type="ECO:0000256" key="5">
    <source>
        <dbReference type="ARBA" id="ARBA00022840"/>
    </source>
</evidence>
<keyword evidence="5" id="KW-0067">ATP-binding</keyword>
<sequence length="459" mass="50764">MEKSYGKIVNIEGQVVTVEFDRDNVPSLKDILIFEEDQSVKIEVVFSKNDTSFYCLSFSPTDKLYRGARVINTNSSIQIPVGDEILGRVINIFGEPIDGKGPIKSANTKSIYQGHLSYEEIAFNKQFLETGIKAVDFFSPILKGDKIGLFGGAGVGKTILLTEIIHNIVNLSTKRSVVFAGIGERSREGQELYETLVEQKALQFITLIFGTMGDNPAIRFRTAFTAAAVAEYFRDQADREVLLFIDNLFRFALAGNELSMLMNTIPSEDGYQATLASEMGSFHERLASTEKSSITTIEAIYIPNDDLLDQGVQSIFPYLDSAVVLSRNIYQEGRLPAIDLLESSSSNLNSQLVGAEHYKTALDAQALLKEGLSLDRIVSLVGESELSVDDRLTFDRAKKLKNYMTQSFFVAEAQTGRPGKYVPIKTTVSDVREIIDGKADDLDEDKILFIGTLAEARSS</sequence>
<dbReference type="AlphaFoldDB" id="A0A0G0MMS5"/>
<evidence type="ECO:0000256" key="9">
    <source>
        <dbReference type="ARBA" id="ARBA00023196"/>
    </source>
</evidence>
<evidence type="ECO:0000259" key="11">
    <source>
        <dbReference type="SMART" id="SM00382"/>
    </source>
</evidence>
<dbReference type="PANTHER" id="PTHR15184">
    <property type="entry name" value="ATP SYNTHASE"/>
    <property type="match status" value="1"/>
</dbReference>
<proteinExistence type="inferred from homology"/>